<organism evidence="8 9">
    <name type="scientific">Senna tora</name>
    <dbReference type="NCBI Taxonomy" id="362788"/>
    <lineage>
        <taxon>Eukaryota</taxon>
        <taxon>Viridiplantae</taxon>
        <taxon>Streptophyta</taxon>
        <taxon>Embryophyta</taxon>
        <taxon>Tracheophyta</taxon>
        <taxon>Spermatophyta</taxon>
        <taxon>Magnoliopsida</taxon>
        <taxon>eudicotyledons</taxon>
        <taxon>Gunneridae</taxon>
        <taxon>Pentapetalae</taxon>
        <taxon>rosids</taxon>
        <taxon>fabids</taxon>
        <taxon>Fabales</taxon>
        <taxon>Fabaceae</taxon>
        <taxon>Caesalpinioideae</taxon>
        <taxon>Cassia clade</taxon>
        <taxon>Senna</taxon>
    </lineage>
</organism>
<sequence length="354" mass="40382">MASISVLLCFSLFLLSQPQPLLSLNSSPYPYFSSTTTLLNYQKMLHKLKVFIYKPNTPFHYATPAESLFYAALEKSHFVTHDAREAHLFFVPFPPDISTRSLARLIGTLRADFPYWNRALGADHFFLSCAGVGRDSNRNVVELRKNSIQISCFPASRRNDDDGGYFFIPHKDVTLPPPIADKTHAPANVTARFLGYARHGAVTTASLVAELVNDAEFLIETEPSDGVTYGERLSSSKFCLFEYWNDVSWIGEALRFGCVPVVIADRPVNDLPFMDVLRWQEMAVFLRSGGGVRELKHVLNDDTWRDRHEYVRGLGVAASRHFLWDEESQPFDAFNTVMYQLWLRRHTIRYARAE</sequence>
<dbReference type="Proteomes" id="UP000634136">
    <property type="component" value="Unassembled WGS sequence"/>
</dbReference>
<accession>A0A834TYD5</accession>
<dbReference type="OrthoDB" id="1924787at2759"/>
<dbReference type="EMBL" id="JAAIUW010000005">
    <property type="protein sequence ID" value="KAF7831028.1"/>
    <property type="molecule type" value="Genomic_DNA"/>
</dbReference>
<keyword evidence="6" id="KW-0732">Signal</keyword>
<comment type="subcellular location">
    <subcellularLocation>
        <location evidence="1">Golgi apparatus membrane</location>
        <topology evidence="1">Single-pass type II membrane protein</topology>
    </subcellularLocation>
</comment>
<keyword evidence="5" id="KW-0333">Golgi apparatus</keyword>
<keyword evidence="3" id="KW-0328">Glycosyltransferase</keyword>
<evidence type="ECO:0000256" key="6">
    <source>
        <dbReference type="SAM" id="SignalP"/>
    </source>
</evidence>
<proteinExistence type="inferred from homology"/>
<evidence type="ECO:0000256" key="1">
    <source>
        <dbReference type="ARBA" id="ARBA00004323"/>
    </source>
</evidence>
<dbReference type="InterPro" id="IPR040911">
    <property type="entry name" value="Exostosin_GT47"/>
</dbReference>
<dbReference type="GO" id="GO:0016757">
    <property type="term" value="F:glycosyltransferase activity"/>
    <property type="evidence" value="ECO:0007669"/>
    <property type="project" value="UniProtKB-KW"/>
</dbReference>
<gene>
    <name evidence="8" type="ORF">G2W53_013361</name>
</gene>
<reference evidence="8" key="1">
    <citation type="submission" date="2020-09" db="EMBL/GenBank/DDBJ databases">
        <title>Genome-Enabled Discovery of Anthraquinone Biosynthesis in Senna tora.</title>
        <authorList>
            <person name="Kang S.-H."/>
            <person name="Pandey R.P."/>
            <person name="Lee C.-M."/>
            <person name="Sim J.-S."/>
            <person name="Jeong J.-T."/>
            <person name="Choi B.-S."/>
            <person name="Jung M."/>
            <person name="Ginzburg D."/>
            <person name="Zhao K."/>
            <person name="Won S.Y."/>
            <person name="Oh T.-J."/>
            <person name="Yu Y."/>
            <person name="Kim N.-H."/>
            <person name="Lee O.R."/>
            <person name="Lee T.-H."/>
            <person name="Bashyal P."/>
            <person name="Kim T.-S."/>
            <person name="Lee W.-H."/>
            <person name="Kawkins C."/>
            <person name="Kim C.-K."/>
            <person name="Kim J.S."/>
            <person name="Ahn B.O."/>
            <person name="Rhee S.Y."/>
            <person name="Sohng J.K."/>
        </authorList>
    </citation>
    <scope>NUCLEOTIDE SEQUENCE</scope>
    <source>
        <tissue evidence="8">Leaf</tissue>
    </source>
</reference>
<keyword evidence="8" id="KW-0808">Transferase</keyword>
<evidence type="ECO:0000256" key="2">
    <source>
        <dbReference type="ARBA" id="ARBA00010271"/>
    </source>
</evidence>
<dbReference type="Pfam" id="PF03016">
    <property type="entry name" value="Exostosin_GT47"/>
    <property type="match status" value="1"/>
</dbReference>
<keyword evidence="4" id="KW-0812">Transmembrane</keyword>
<evidence type="ECO:0000256" key="5">
    <source>
        <dbReference type="ARBA" id="ARBA00023034"/>
    </source>
</evidence>
<comment type="caution">
    <text evidence="8">The sequence shown here is derived from an EMBL/GenBank/DDBJ whole genome shotgun (WGS) entry which is preliminary data.</text>
</comment>
<feature type="domain" description="Exostosin GT47" evidence="7">
    <location>
        <begin position="45"/>
        <end position="288"/>
    </location>
</feature>
<evidence type="ECO:0000256" key="3">
    <source>
        <dbReference type="ARBA" id="ARBA00022676"/>
    </source>
</evidence>
<name>A0A834TYD5_9FABA</name>
<dbReference type="InterPro" id="IPR004263">
    <property type="entry name" value="Exostosin"/>
</dbReference>
<feature type="signal peptide" evidence="6">
    <location>
        <begin position="1"/>
        <end position="23"/>
    </location>
</feature>
<dbReference type="PANTHER" id="PTHR11062">
    <property type="entry name" value="EXOSTOSIN HEPARAN SULFATE GLYCOSYLTRANSFERASE -RELATED"/>
    <property type="match status" value="1"/>
</dbReference>
<evidence type="ECO:0000259" key="7">
    <source>
        <dbReference type="Pfam" id="PF03016"/>
    </source>
</evidence>
<dbReference type="GO" id="GO:0000139">
    <property type="term" value="C:Golgi membrane"/>
    <property type="evidence" value="ECO:0007669"/>
    <property type="project" value="UniProtKB-SubCell"/>
</dbReference>
<evidence type="ECO:0000313" key="8">
    <source>
        <dbReference type="EMBL" id="KAF7831028.1"/>
    </source>
</evidence>
<keyword evidence="9" id="KW-1185">Reference proteome</keyword>
<dbReference type="PANTHER" id="PTHR11062:SF253">
    <property type="entry name" value="EXOSTOSIN GT47 DOMAIN-CONTAINING PROTEIN"/>
    <property type="match status" value="1"/>
</dbReference>
<comment type="similarity">
    <text evidence="2">Belongs to the glycosyltransferase 47 family.</text>
</comment>
<evidence type="ECO:0000256" key="4">
    <source>
        <dbReference type="ARBA" id="ARBA00022968"/>
    </source>
</evidence>
<protein>
    <submittedName>
        <fullName evidence="8">Putative glycosyltransferase</fullName>
    </submittedName>
</protein>
<feature type="chain" id="PRO_5032435645" evidence="6">
    <location>
        <begin position="24"/>
        <end position="354"/>
    </location>
</feature>
<keyword evidence="4" id="KW-0735">Signal-anchor</keyword>
<dbReference type="AlphaFoldDB" id="A0A834TYD5"/>
<evidence type="ECO:0000313" key="9">
    <source>
        <dbReference type="Proteomes" id="UP000634136"/>
    </source>
</evidence>